<keyword evidence="22" id="KW-0472">Membrane</keyword>
<feature type="transmembrane region" description="Helical" evidence="22">
    <location>
        <begin position="1786"/>
        <end position="1807"/>
    </location>
</feature>
<comment type="similarity">
    <text evidence="3">Belongs to the EGF domain peptide family.</text>
</comment>
<dbReference type="GO" id="GO:0003723">
    <property type="term" value="F:RNA binding"/>
    <property type="evidence" value="ECO:0000318"/>
    <property type="project" value="GO_Central"/>
</dbReference>
<keyword evidence="20" id="KW-0245">EGF-like domain</keyword>
<dbReference type="PROSITE" id="PS51406">
    <property type="entry name" value="FIBRINOGEN_C_2"/>
    <property type="match status" value="1"/>
</dbReference>
<evidence type="ECO:0000256" key="3">
    <source>
        <dbReference type="ARBA" id="ARBA00006373"/>
    </source>
</evidence>
<dbReference type="GO" id="GO:0005201">
    <property type="term" value="F:extracellular matrix structural constituent"/>
    <property type="evidence" value="ECO:0007669"/>
    <property type="project" value="InterPro"/>
</dbReference>
<evidence type="ECO:0000259" key="23">
    <source>
        <dbReference type="PROSITE" id="PS50026"/>
    </source>
</evidence>
<dbReference type="PROSITE" id="PS50948">
    <property type="entry name" value="PAN"/>
    <property type="match status" value="1"/>
</dbReference>
<dbReference type="GO" id="GO:0030154">
    <property type="term" value="P:cell differentiation"/>
    <property type="evidence" value="ECO:0007669"/>
    <property type="project" value="UniProtKB-KW"/>
</dbReference>
<dbReference type="PROSITE" id="PS51194">
    <property type="entry name" value="HELICASE_CTER"/>
    <property type="match status" value="1"/>
</dbReference>
<evidence type="ECO:0000256" key="15">
    <source>
        <dbReference type="ARBA" id="ARBA00023119"/>
    </source>
</evidence>
<dbReference type="InterPro" id="IPR001650">
    <property type="entry name" value="Helicase_C-like"/>
</dbReference>
<dbReference type="InterPro" id="IPR007502">
    <property type="entry name" value="Helicase-assoc_dom"/>
</dbReference>
<dbReference type="PROSITE" id="PS01186">
    <property type="entry name" value="EGF_2"/>
    <property type="match status" value="1"/>
</dbReference>
<feature type="domain" description="Helicase C-terminal" evidence="27">
    <location>
        <begin position="349"/>
        <end position="522"/>
    </location>
</feature>
<comment type="catalytic activity">
    <reaction evidence="19">
        <text>ATP + H2O = ADP + phosphate + H(+)</text>
        <dbReference type="Rhea" id="RHEA:13065"/>
        <dbReference type="ChEBI" id="CHEBI:15377"/>
        <dbReference type="ChEBI" id="CHEBI:15378"/>
        <dbReference type="ChEBI" id="CHEBI:30616"/>
        <dbReference type="ChEBI" id="CHEBI:43474"/>
        <dbReference type="ChEBI" id="CHEBI:456216"/>
        <dbReference type="EC" id="3.6.4.13"/>
    </reaction>
</comment>
<evidence type="ECO:0000256" key="17">
    <source>
        <dbReference type="ARBA" id="ARBA00023158"/>
    </source>
</evidence>
<evidence type="ECO:0000256" key="11">
    <source>
        <dbReference type="ARBA" id="ARBA00022801"/>
    </source>
</evidence>
<sequence length="2468" mass="274827">MADITTDMVNSFFSLGKTAAKPKVVVAVKGPPRAPNTNYRPDFKLPKKSSLSSPISPGSEGSWTPHSQNDNAFFNGEELSDLDLNGLDDLTPPDPDAPTPAAFRGEDDDHIFENYSFEHEYPTDLPITSYHHEIVNTIENNSACVIFGPTGSGKTTQVPQYILDHYAKQRRYCNILVTQPRRIAAVSIAKRVCQERDCPLGSLIGYQIGRDKCVSEDTRLAYVTTGVLLQKLISAKNMNQFTHVIIDEVHERDKDTDFCLLVVRKLLRSNSRHVKVVLMSATLESDLFSRYFAMPIRGQLEGAPVFAVEGNIFPVQEYYLEDLASVGPLPDILLEEPEIAPEGYDLAAQIIVYLDYWGGQGADTKVERGSVLIFLPDVTVPPHFLSLQSILSLCPIALHSDLKDDSHDKIFYKLTDGRRKVILSTNIAESSITVPDVKYVIDFCLTKCLISDPETNYQSLRLQWASKSSSTQRKGRAGRVSAGCCYRMVSRRFYEECMSDYGVPELQRCPLEQVVLQVKLLDLGAPKAILSLALQPPDIEDIERTVLLLKQVGALSTIMKGRRIDPYDGELTFIGKVLGTLPVDVRIGKLMVLGYVFGCLEECIVIGACLSLKSVFSKGFKQELTTYRHKMSWANGSSSDCLASMLAYRSWSEMKERNYGFEGEGGENTWCRKKGIVVPRIREVDALVKDLTERLKDLNVRTVCPLYRKNSGKPDDLLILKLVIAGAFYPNYFTSGDVDEVEANKIMSGHDPYKTVMIRGMPPNGAMYKSSIARLFRDCGKGKALYFEESRAYIEFDRPSTVHGATSATILPAVYLALKMRHLRLPLNIYISRRTSQSASDPTFTNSNRLRTNRRAASLSANRMYGHQPRQISLPYKGYIEIASTQVVEAGHFWAQVSDQESASRVQFLQSSLNRNAGRDFQDVDASEVYQGYLCIALWDEDEQFYRAKVLSKHPNNEFEVMFLDFGNVSRVKLTSLKKITPQLLQLPFQAFEVMLCEIQPANMPDCPTGMWSHQANQRFTELVQNRNLVAKVYSQLHDVLRVDLYDTNTNQDIHINQILINEGLAQFMEESFASKVAHQQADTMRSDEPQVEDNTAWVESNAEEMHNPSDNVHRVSLRGPFSPLELSFYSITCIGRLRAAKIEMDSVNSIALSDQPQDTHARLLVSANIGINASGQSVIARETTLMPNIHGLLPIVALTFAPCAELRTDPDKHQYTGALIGLGYDPRTNRPMLPDHDIELTFDVEINQNDVIIVNSLRQGINLAFSNEGMAAEWGTAAIRQIQTSCRQKIIDIFSLIPYCLVYGVIPYYLAIGVIPYYLAIGVIPYYLAIGVIPYYLAIGVIPYYLAIGVIPYYLAIGVIPYYLAIGVIPYYLAIGVIPYYLAIGVIPYYLAIGVIPYYLAIGVIPYYLAIGVIPYYLAIGVIPYYLAIGVIPYYLAIGVIPYYLAIGVIPYYLAIGVIPYYLAIGVIPYYLAIGVIPYYLAIGVIPYYLAIGVIPYCLAIGVIPYYLAIGVIPYYLAIGVIPYYLAIGVIPYYLAIGVIPYYLAIGVIPYYLAIGVIPYCLAIGVIPYYLAIGVIPYYLAIGVIPYYLAIGVIPYYLAIGVIPYYLAIGVIPYYLVCGVIPYYLAIGVIPYYLAIGVIPYYLAIGVIPYYLAIGVIPYYLAIGVIPYYLAIGVIPYCLVYGVIPYYLAIGVIPYYLAIGVIPYCLVYGVIPYYLAIGVIPYYLAIGVIPYYLAIGVIPYYLAIGVIPYYLAIGVIPYYLAIGVIPYYLAIGVIPYYLAIGVIPYYLAIGVIPYYLAIGVIPYYLAIGVIPYYLAIGVIPYYLAIGVIPYYLAIGVIPYYLAIGVIPYYLAIGVIPYYLAIGVIPYYLAIGVIPYYLAIGVIPYYLAAVSLRGPFSPLELSFYSITCIGRLRAAKIEMDSVNSIALSDQPQDTHARLLGDHLDAQHPRPAADRCPHLRSLCRTKVEPDYVLPPNDSDTPELYQLHNGILISGASEDSDTPARVLERREKNEAFRQRAGSLKGSCNPQRFYIFNKDHREDLESCDFAMKVNKLTISLMAFFLENALADVSTPPIELRNKCDALIDNCRTIQFKPEVDGALLRHQLVNVTVDTDTQCIPKCFNHQECVSYNVGPSPEKSDKFVCQLNRFDRVQKLDDFKVEMQGFRYADLKENHCRISPCLNNGTCQAGFGDRKYRCICLTGVTGENCETVTNKCTGNPCDPIGGECTSQIEGFTCRCKPGFIGNGSTCHGPGTSADLPGRTCKDIQTNYNTSTTGNYFIDADWSKDTQASQVYCDMETDRGGWTLVWSYNFFAPLEFTSNENRVKPNPSNMAKWGPKSSTTPTSETNYGAMNDTLWGYIGKEFLVKSNINNWISCIPQGGTLGPSWDHGLISCRIVKVIPGAKCSNVVPDNTDGDACGFMLNRGSNKCTFWETCSTAHWPIHDPCCNAQLNQDLLDAVSEPRGSIFLR</sequence>
<comment type="subcellular location">
    <subcellularLocation>
        <location evidence="1">Cytoplasm</location>
    </subcellularLocation>
    <subcellularLocation>
        <location evidence="2">Secreted</location>
    </subcellularLocation>
</comment>
<evidence type="ECO:0000259" key="27">
    <source>
        <dbReference type="PROSITE" id="PS51194"/>
    </source>
</evidence>
<feature type="disulfide bond" evidence="20">
    <location>
        <begin position="2179"/>
        <end position="2196"/>
    </location>
</feature>
<feature type="transmembrane region" description="Helical" evidence="22">
    <location>
        <begin position="1480"/>
        <end position="1500"/>
    </location>
</feature>
<dbReference type="CDD" id="cd18791">
    <property type="entry name" value="SF2_C_RHA"/>
    <property type="match status" value="1"/>
</dbReference>
<dbReference type="Gene3D" id="2.40.50.90">
    <property type="match status" value="1"/>
</dbReference>
<dbReference type="GO" id="GO:0031047">
    <property type="term" value="P:regulatory ncRNA-mediated gene silencing"/>
    <property type="evidence" value="ECO:0007669"/>
    <property type="project" value="UniProtKB-KW"/>
</dbReference>
<comment type="similarity">
    <text evidence="4">Belongs to the DEAD box helicase family. DEAH subfamily.</text>
</comment>
<dbReference type="GO" id="GO:0005581">
    <property type="term" value="C:collagen trimer"/>
    <property type="evidence" value="ECO:0007669"/>
    <property type="project" value="UniProtKB-KW"/>
</dbReference>
<keyword evidence="9" id="KW-0547">Nucleotide-binding</keyword>
<feature type="transmembrane region" description="Helical" evidence="22">
    <location>
        <begin position="1867"/>
        <end position="1888"/>
    </location>
</feature>
<dbReference type="InterPro" id="IPR035437">
    <property type="entry name" value="SNase_OB-fold_sf"/>
</dbReference>
<feature type="transmembrane region" description="Helical" evidence="22">
    <location>
        <begin position="1507"/>
        <end position="1528"/>
    </location>
</feature>
<evidence type="ECO:0000259" key="25">
    <source>
        <dbReference type="PROSITE" id="PS50948"/>
    </source>
</evidence>
<organism evidence="29 30">
    <name type="scientific">Nematostella vectensis</name>
    <name type="common">Starlet sea anemone</name>
    <dbReference type="NCBI Taxonomy" id="45351"/>
    <lineage>
        <taxon>Eukaryota</taxon>
        <taxon>Metazoa</taxon>
        <taxon>Cnidaria</taxon>
        <taxon>Anthozoa</taxon>
        <taxon>Hexacorallia</taxon>
        <taxon>Actiniaria</taxon>
        <taxon>Edwardsiidae</taxon>
        <taxon>Nematostella</taxon>
    </lineage>
</organism>
<dbReference type="GO" id="GO:0007283">
    <property type="term" value="P:spermatogenesis"/>
    <property type="evidence" value="ECO:0007669"/>
    <property type="project" value="UniProtKB-KW"/>
</dbReference>
<feature type="transmembrane region" description="Helical" evidence="22">
    <location>
        <begin position="1318"/>
        <end position="1338"/>
    </location>
</feature>
<dbReference type="InterPro" id="IPR002181">
    <property type="entry name" value="Fibrinogen_a/b/g_C_dom"/>
</dbReference>
<evidence type="ECO:0000313" key="29">
    <source>
        <dbReference type="EMBL" id="EDO44059.1"/>
    </source>
</evidence>
<keyword evidence="10" id="KW-0221">Differentiation</keyword>
<dbReference type="eggNOG" id="KOG1217">
    <property type="taxonomic scope" value="Eukaryota"/>
</dbReference>
<protein>
    <recommendedName>
        <fullName evidence="5">RNA helicase</fullName>
        <ecNumber evidence="5">3.6.4.13</ecNumber>
    </recommendedName>
</protein>
<evidence type="ECO:0000256" key="16">
    <source>
        <dbReference type="ARBA" id="ARBA00023157"/>
    </source>
</evidence>
<dbReference type="SMART" id="SM00333">
    <property type="entry name" value="TUDOR"/>
    <property type="match status" value="1"/>
</dbReference>
<accession>A7RWZ4</accession>
<dbReference type="CDD" id="cd00054">
    <property type="entry name" value="EGF_CA"/>
    <property type="match status" value="2"/>
</dbReference>
<keyword evidence="16 20" id="KW-1015">Disulfide bond</keyword>
<dbReference type="Pfam" id="PF21010">
    <property type="entry name" value="HA2_C"/>
    <property type="match status" value="1"/>
</dbReference>
<evidence type="ECO:0000256" key="18">
    <source>
        <dbReference type="ARBA" id="ARBA00023254"/>
    </source>
</evidence>
<dbReference type="Pfam" id="PF00271">
    <property type="entry name" value="Helicase_C"/>
    <property type="match status" value="1"/>
</dbReference>
<feature type="transmembrane region" description="Helical" evidence="22">
    <location>
        <begin position="1453"/>
        <end position="1474"/>
    </location>
</feature>
<evidence type="ECO:0000256" key="1">
    <source>
        <dbReference type="ARBA" id="ARBA00004496"/>
    </source>
</evidence>
<dbReference type="Pfam" id="PF00567">
    <property type="entry name" value="TUDOR"/>
    <property type="match status" value="1"/>
</dbReference>
<gene>
    <name evidence="29" type="ORF">NEMVEDRAFT_v1g241253</name>
</gene>
<dbReference type="InterPro" id="IPR036056">
    <property type="entry name" value="Fibrinogen-like_C"/>
</dbReference>
<dbReference type="STRING" id="45351.A7RWZ4"/>
<dbReference type="NCBIfam" id="NF040941">
    <property type="entry name" value="GGGWT_bact"/>
    <property type="match status" value="1"/>
</dbReference>
<feature type="transmembrane region" description="Helical" evidence="22">
    <location>
        <begin position="1372"/>
        <end position="1392"/>
    </location>
</feature>
<dbReference type="InterPro" id="IPR000885">
    <property type="entry name" value="Fib_collagen_C"/>
</dbReference>
<feature type="transmembrane region" description="Helical" evidence="22">
    <location>
        <begin position="1723"/>
        <end position="1751"/>
    </location>
</feature>
<dbReference type="GO" id="GO:0051321">
    <property type="term" value="P:meiotic cell cycle"/>
    <property type="evidence" value="ECO:0007669"/>
    <property type="project" value="UniProtKB-KW"/>
</dbReference>
<feature type="domain" description="Fibrinogen C-terminal" evidence="28">
    <location>
        <begin position="2253"/>
        <end position="2306"/>
    </location>
</feature>
<keyword evidence="15" id="KW-0176">Collagen</keyword>
<dbReference type="Gene3D" id="3.40.50.300">
    <property type="entry name" value="P-loop containing nucleotide triphosphate hydrolases"/>
    <property type="match status" value="2"/>
</dbReference>
<keyword evidence="22" id="KW-0812">Transmembrane</keyword>
<dbReference type="SUPFAM" id="SSF56496">
    <property type="entry name" value="Fibrinogen C-terminal domain-like"/>
    <property type="match status" value="1"/>
</dbReference>
<reference evidence="29 30" key="1">
    <citation type="journal article" date="2007" name="Science">
        <title>Sea anemone genome reveals ancestral eumetazoan gene repertoire and genomic organization.</title>
        <authorList>
            <person name="Putnam N.H."/>
            <person name="Srivastava M."/>
            <person name="Hellsten U."/>
            <person name="Dirks B."/>
            <person name="Chapman J."/>
            <person name="Salamov A."/>
            <person name="Terry A."/>
            <person name="Shapiro H."/>
            <person name="Lindquist E."/>
            <person name="Kapitonov V.V."/>
            <person name="Jurka J."/>
            <person name="Genikhovich G."/>
            <person name="Grigoriev I.V."/>
            <person name="Lucas S.M."/>
            <person name="Steele R.E."/>
            <person name="Finnerty J.R."/>
            <person name="Technau U."/>
            <person name="Martindale M.Q."/>
            <person name="Rokhsar D.S."/>
        </authorList>
    </citation>
    <scope>NUCLEOTIDE SEQUENCE [LARGE SCALE GENOMIC DNA]</scope>
    <source>
        <strain evidence="30">CH2 X CH6</strain>
    </source>
</reference>
<dbReference type="PROSITE" id="PS50026">
    <property type="entry name" value="EGF_3"/>
    <property type="match status" value="2"/>
</dbReference>
<dbReference type="PANTHER" id="PTHR18934">
    <property type="entry name" value="ATP-DEPENDENT RNA HELICASE"/>
    <property type="match status" value="1"/>
</dbReference>
<dbReference type="Gene3D" id="2.10.25.10">
    <property type="entry name" value="Laminin"/>
    <property type="match status" value="2"/>
</dbReference>
<evidence type="ECO:0000256" key="14">
    <source>
        <dbReference type="ARBA" id="ARBA00022871"/>
    </source>
</evidence>
<feature type="transmembrane region" description="Helical" evidence="22">
    <location>
        <begin position="1345"/>
        <end position="1366"/>
    </location>
</feature>
<dbReference type="GO" id="GO:0005576">
    <property type="term" value="C:extracellular region"/>
    <property type="evidence" value="ECO:0007669"/>
    <property type="project" value="UniProtKB-SubCell"/>
</dbReference>
<dbReference type="Proteomes" id="UP000001593">
    <property type="component" value="Unassembled WGS sequence"/>
</dbReference>
<evidence type="ECO:0000256" key="19">
    <source>
        <dbReference type="ARBA" id="ARBA00047984"/>
    </source>
</evidence>
<evidence type="ECO:0000256" key="5">
    <source>
        <dbReference type="ARBA" id="ARBA00012552"/>
    </source>
</evidence>
<evidence type="ECO:0000256" key="10">
    <source>
        <dbReference type="ARBA" id="ARBA00022782"/>
    </source>
</evidence>
<feature type="region of interest" description="Disordered" evidence="21">
    <location>
        <begin position="24"/>
        <end position="105"/>
    </location>
</feature>
<feature type="domain" description="EGF-like" evidence="23">
    <location>
        <begin position="2170"/>
        <end position="2208"/>
    </location>
</feature>
<dbReference type="GO" id="GO:0003724">
    <property type="term" value="F:RNA helicase activity"/>
    <property type="evidence" value="ECO:0007669"/>
    <property type="project" value="UniProtKB-EC"/>
</dbReference>
<feature type="domain" description="Tudor" evidence="24">
    <location>
        <begin position="928"/>
        <end position="987"/>
    </location>
</feature>
<dbReference type="SMART" id="SM00179">
    <property type="entry name" value="EGF_CA"/>
    <property type="match status" value="2"/>
</dbReference>
<evidence type="ECO:0000256" key="13">
    <source>
        <dbReference type="ARBA" id="ARBA00022840"/>
    </source>
</evidence>
<dbReference type="PROSITE" id="PS00022">
    <property type="entry name" value="EGF_1"/>
    <property type="match status" value="1"/>
</dbReference>
<dbReference type="InterPro" id="IPR002999">
    <property type="entry name" value="Tudor"/>
</dbReference>
<keyword evidence="18" id="KW-0469">Meiosis</keyword>
<dbReference type="GO" id="GO:0005509">
    <property type="term" value="F:calcium ion binding"/>
    <property type="evidence" value="ECO:0007669"/>
    <property type="project" value="InterPro"/>
</dbReference>
<dbReference type="GO" id="GO:0004386">
    <property type="term" value="F:helicase activity"/>
    <property type="evidence" value="ECO:0000318"/>
    <property type="project" value="GO_Central"/>
</dbReference>
<feature type="transmembrane region" description="Helical" evidence="22">
    <location>
        <begin position="1813"/>
        <end position="1833"/>
    </location>
</feature>
<dbReference type="FunFam" id="1.20.120.1080:FF:000081">
    <property type="entry name" value="Tudor domain containing 9"/>
    <property type="match status" value="1"/>
</dbReference>
<dbReference type="GO" id="GO:0005634">
    <property type="term" value="C:nucleus"/>
    <property type="evidence" value="ECO:0000318"/>
    <property type="project" value="GO_Central"/>
</dbReference>
<feature type="domain" description="EGF-like" evidence="23">
    <location>
        <begin position="2210"/>
        <end position="2249"/>
    </location>
</feature>
<dbReference type="Pfam" id="PF00270">
    <property type="entry name" value="DEAD"/>
    <property type="match status" value="1"/>
</dbReference>
<keyword evidence="11" id="KW-0378">Hydrolase</keyword>
<feature type="transmembrane region" description="Helical" evidence="22">
    <location>
        <begin position="1757"/>
        <end position="1779"/>
    </location>
</feature>
<dbReference type="PROSITE" id="PS50304">
    <property type="entry name" value="TUDOR"/>
    <property type="match status" value="1"/>
</dbReference>
<proteinExistence type="inferred from homology"/>
<feature type="transmembrane region" description="Helical" evidence="22">
    <location>
        <begin position="1561"/>
        <end position="1582"/>
    </location>
</feature>
<dbReference type="Gene3D" id="2.30.30.140">
    <property type="match status" value="1"/>
</dbReference>
<keyword evidence="6" id="KW-0217">Developmental protein</keyword>
<dbReference type="FunFam" id="3.40.50.300:FF:001113">
    <property type="entry name" value="ATP-dependent RNA helicase TDRD9"/>
    <property type="match status" value="1"/>
</dbReference>
<feature type="transmembrane region" description="Helical" evidence="22">
    <location>
        <begin position="1426"/>
        <end position="1446"/>
    </location>
</feature>
<keyword evidence="12" id="KW-0347">Helicase</keyword>
<dbReference type="Gene3D" id="2.60.120.1000">
    <property type="match status" value="1"/>
</dbReference>
<dbReference type="SUPFAM" id="SSF63748">
    <property type="entry name" value="Tudor/PWWP/MBT"/>
    <property type="match status" value="1"/>
</dbReference>
<feature type="domain" description="Helicase ATP-binding" evidence="26">
    <location>
        <begin position="135"/>
        <end position="301"/>
    </location>
</feature>
<dbReference type="PROSITE" id="PS51192">
    <property type="entry name" value="HELICASE_ATP_BIND_1"/>
    <property type="match status" value="1"/>
</dbReference>
<dbReference type="InParanoid" id="A7RWZ4"/>
<evidence type="ECO:0000259" key="28">
    <source>
        <dbReference type="PROSITE" id="PS51406"/>
    </source>
</evidence>
<dbReference type="SUPFAM" id="SSF52540">
    <property type="entry name" value="P-loop containing nucleoside triphosphate hydrolases"/>
    <property type="match status" value="1"/>
</dbReference>
<keyword evidence="17" id="KW-0943">RNA-mediated gene silencing</keyword>
<dbReference type="InterPro" id="IPR011545">
    <property type="entry name" value="DEAD/DEAH_box_helicase_dom"/>
</dbReference>
<evidence type="ECO:0000256" key="12">
    <source>
        <dbReference type="ARBA" id="ARBA00022806"/>
    </source>
</evidence>
<dbReference type="eggNOG" id="KOG0920">
    <property type="taxonomic scope" value="Eukaryota"/>
</dbReference>
<dbReference type="InterPro" id="IPR014001">
    <property type="entry name" value="Helicase_ATP-bd"/>
</dbReference>
<evidence type="ECO:0000256" key="7">
    <source>
        <dbReference type="ARBA" id="ARBA00022490"/>
    </source>
</evidence>
<dbReference type="SMART" id="SM00487">
    <property type="entry name" value="DEXDc"/>
    <property type="match status" value="1"/>
</dbReference>
<feature type="transmembrane region" description="Helical" evidence="22">
    <location>
        <begin position="1534"/>
        <end position="1554"/>
    </location>
</feature>
<dbReference type="SUPFAM" id="SSF57196">
    <property type="entry name" value="EGF/Laminin"/>
    <property type="match status" value="1"/>
</dbReference>
<evidence type="ECO:0000256" key="2">
    <source>
        <dbReference type="ARBA" id="ARBA00004613"/>
    </source>
</evidence>
<comment type="caution">
    <text evidence="20">Lacks conserved residue(s) required for the propagation of feature annotation.</text>
</comment>
<dbReference type="SMART" id="SM00181">
    <property type="entry name" value="EGF"/>
    <property type="match status" value="2"/>
</dbReference>
<evidence type="ECO:0000256" key="4">
    <source>
        <dbReference type="ARBA" id="ARBA00008792"/>
    </source>
</evidence>
<dbReference type="Pfam" id="PF01410">
    <property type="entry name" value="COLFI"/>
    <property type="match status" value="1"/>
</dbReference>
<feature type="domain" description="Apple" evidence="25">
    <location>
        <begin position="2087"/>
        <end position="2174"/>
    </location>
</feature>
<dbReference type="InterPro" id="IPR027417">
    <property type="entry name" value="P-loop_NTPase"/>
</dbReference>
<evidence type="ECO:0000256" key="8">
    <source>
        <dbReference type="ARBA" id="ARBA00022525"/>
    </source>
</evidence>
<dbReference type="InterPro" id="IPR000742">
    <property type="entry name" value="EGF"/>
</dbReference>
<dbReference type="PANTHER" id="PTHR18934:SF113">
    <property type="entry name" value="ATP-DEPENDENT RNA HELICASE TDRD9"/>
    <property type="match status" value="1"/>
</dbReference>
<dbReference type="GO" id="GO:0005524">
    <property type="term" value="F:ATP binding"/>
    <property type="evidence" value="ECO:0007669"/>
    <property type="project" value="UniProtKB-KW"/>
</dbReference>
<feature type="transmembrane region" description="Helical" evidence="22">
    <location>
        <begin position="1291"/>
        <end position="1312"/>
    </location>
</feature>
<evidence type="ECO:0000256" key="9">
    <source>
        <dbReference type="ARBA" id="ARBA00022741"/>
    </source>
</evidence>
<dbReference type="HOGENOM" id="CLU_228769_0_0_1"/>
<evidence type="ECO:0000256" key="21">
    <source>
        <dbReference type="SAM" id="MobiDB-lite"/>
    </source>
</evidence>
<dbReference type="FunFam" id="2.40.50.90:FF:000016">
    <property type="entry name" value="Tudor domain containing 9"/>
    <property type="match status" value="1"/>
</dbReference>
<dbReference type="InterPro" id="IPR003609">
    <property type="entry name" value="Pan_app"/>
</dbReference>
<dbReference type="GO" id="GO:0016787">
    <property type="term" value="F:hydrolase activity"/>
    <property type="evidence" value="ECO:0007669"/>
    <property type="project" value="UniProtKB-KW"/>
</dbReference>
<feature type="transmembrane region" description="Helical" evidence="22">
    <location>
        <begin position="1588"/>
        <end position="1608"/>
    </location>
</feature>
<evidence type="ECO:0000256" key="22">
    <source>
        <dbReference type="SAM" id="Phobius"/>
    </source>
</evidence>
<evidence type="ECO:0000256" key="6">
    <source>
        <dbReference type="ARBA" id="ARBA00022473"/>
    </source>
</evidence>
<name>A7RWZ4_NEMVE</name>
<evidence type="ECO:0000313" key="30">
    <source>
        <dbReference type="Proteomes" id="UP000001593"/>
    </source>
</evidence>
<dbReference type="SMART" id="SM00490">
    <property type="entry name" value="HELICc"/>
    <property type="match status" value="1"/>
</dbReference>
<feature type="transmembrane region" description="Helical" evidence="22">
    <location>
        <begin position="1696"/>
        <end position="1716"/>
    </location>
</feature>
<dbReference type="EC" id="3.6.4.13" evidence="5"/>
<feature type="compositionally biased region" description="Low complexity" evidence="21">
    <location>
        <begin position="48"/>
        <end position="62"/>
    </location>
</feature>
<dbReference type="Gene3D" id="1.20.120.1080">
    <property type="match status" value="1"/>
</dbReference>
<keyword evidence="8" id="KW-0964">Secreted</keyword>
<keyword evidence="30" id="KW-1185">Reference proteome</keyword>
<evidence type="ECO:0000259" key="24">
    <source>
        <dbReference type="PROSITE" id="PS50304"/>
    </source>
</evidence>
<feature type="transmembrane region" description="Helical" evidence="22">
    <location>
        <begin position="1615"/>
        <end position="1636"/>
    </location>
</feature>
<keyword evidence="14" id="KW-0744">Spermatogenesis</keyword>
<dbReference type="InterPro" id="IPR001881">
    <property type="entry name" value="EGF-like_Ca-bd_dom"/>
</dbReference>
<feature type="transmembrane region" description="Helical" evidence="22">
    <location>
        <begin position="1840"/>
        <end position="1861"/>
    </location>
</feature>
<keyword evidence="13" id="KW-0067">ATP-binding</keyword>
<evidence type="ECO:0000259" key="26">
    <source>
        <dbReference type="PROSITE" id="PS51192"/>
    </source>
</evidence>
<dbReference type="GO" id="GO:0005737">
    <property type="term" value="C:cytoplasm"/>
    <property type="evidence" value="ECO:0000318"/>
    <property type="project" value="GO_Central"/>
</dbReference>
<feature type="transmembrane region" description="Helical" evidence="22">
    <location>
        <begin position="1669"/>
        <end position="1690"/>
    </location>
</feature>
<dbReference type="EMBL" id="DS469548">
    <property type="protein sequence ID" value="EDO44059.1"/>
    <property type="molecule type" value="Genomic_DNA"/>
</dbReference>
<feature type="disulfide bond" evidence="20">
    <location>
        <begin position="2198"/>
        <end position="2207"/>
    </location>
</feature>
<feature type="transmembrane region" description="Helical" evidence="22">
    <location>
        <begin position="1642"/>
        <end position="1662"/>
    </location>
</feature>
<keyword evidence="22" id="KW-1133">Transmembrane helix</keyword>
<keyword evidence="7" id="KW-0963">Cytoplasm</keyword>
<feature type="transmembrane region" description="Helical" evidence="22">
    <location>
        <begin position="1399"/>
        <end position="1420"/>
    </location>
</feature>
<dbReference type="SMART" id="SM00847">
    <property type="entry name" value="HA2"/>
    <property type="match status" value="1"/>
</dbReference>
<evidence type="ECO:0000256" key="20">
    <source>
        <dbReference type="PROSITE-ProRule" id="PRU00076"/>
    </source>
</evidence>